<dbReference type="GO" id="GO:0032259">
    <property type="term" value="P:methylation"/>
    <property type="evidence" value="ECO:0007669"/>
    <property type="project" value="UniProtKB-KW"/>
</dbReference>
<dbReference type="EMBL" id="JABWGN010000021">
    <property type="protein sequence ID" value="NUW37585.1"/>
    <property type="molecule type" value="Genomic_DNA"/>
</dbReference>
<gene>
    <name evidence="2" type="ORF">HTZ77_40215</name>
</gene>
<proteinExistence type="predicted"/>
<dbReference type="AlphaFoldDB" id="A0A7Y6IH95"/>
<evidence type="ECO:0000313" key="2">
    <source>
        <dbReference type="EMBL" id="NUW37585.1"/>
    </source>
</evidence>
<dbReference type="Pfam" id="PF13649">
    <property type="entry name" value="Methyltransf_25"/>
    <property type="match status" value="1"/>
</dbReference>
<keyword evidence="2" id="KW-0489">Methyltransferase</keyword>
<comment type="caution">
    <text evidence="2">The sequence shown here is derived from an EMBL/GenBank/DDBJ whole genome shotgun (WGS) entry which is preliminary data.</text>
</comment>
<dbReference type="CDD" id="cd02440">
    <property type="entry name" value="AdoMet_MTases"/>
    <property type="match status" value="1"/>
</dbReference>
<dbReference type="InterPro" id="IPR029063">
    <property type="entry name" value="SAM-dependent_MTases_sf"/>
</dbReference>
<sequence>MSNDQYAVAVPFYDLWHEDGHVPEIRELLPPLLKGVQRSVLEIGAGTGLITRVIAQATPAEIFAVEPALAMRSVLLSRLAEDPALLERVTVLPCGAHDVDLDEPAEAIVMISVLYGFDPAERERLWPVLAGLLEPGGLLLFNHRERPQGEPGELEPMGSYQVGRHTYQVLGQVLEVSGEKSRYRHLYQITRNGTLISEDEVLGETHRPSTARLRAELEAAGFVPDDAPDGMQAWRRAG</sequence>
<organism evidence="2 3">
    <name type="scientific">Nonomuraea montanisoli</name>
    <dbReference type="NCBI Taxonomy" id="2741721"/>
    <lineage>
        <taxon>Bacteria</taxon>
        <taxon>Bacillati</taxon>
        <taxon>Actinomycetota</taxon>
        <taxon>Actinomycetes</taxon>
        <taxon>Streptosporangiales</taxon>
        <taxon>Streptosporangiaceae</taxon>
        <taxon>Nonomuraea</taxon>
    </lineage>
</organism>
<feature type="domain" description="Methyltransferase" evidence="1">
    <location>
        <begin position="40"/>
        <end position="137"/>
    </location>
</feature>
<keyword evidence="2" id="KW-0808">Transferase</keyword>
<accession>A0A7Y6IH95</accession>
<dbReference type="SUPFAM" id="SSF53335">
    <property type="entry name" value="S-adenosyl-L-methionine-dependent methyltransferases"/>
    <property type="match status" value="1"/>
</dbReference>
<evidence type="ECO:0000313" key="3">
    <source>
        <dbReference type="Proteomes" id="UP000586042"/>
    </source>
</evidence>
<protein>
    <submittedName>
        <fullName evidence="2">Class I SAM-dependent methyltransferase</fullName>
    </submittedName>
</protein>
<name>A0A7Y6IH95_9ACTN</name>
<keyword evidence="3" id="KW-1185">Reference proteome</keyword>
<dbReference type="GO" id="GO:0008168">
    <property type="term" value="F:methyltransferase activity"/>
    <property type="evidence" value="ECO:0007669"/>
    <property type="project" value="UniProtKB-KW"/>
</dbReference>
<dbReference type="Proteomes" id="UP000586042">
    <property type="component" value="Unassembled WGS sequence"/>
</dbReference>
<reference evidence="2 3" key="1">
    <citation type="submission" date="2020-06" db="EMBL/GenBank/DDBJ databases">
        <title>Nonomuraea sp. SMC257, a novel actinomycete isolated from soil.</title>
        <authorList>
            <person name="Chanama M."/>
        </authorList>
    </citation>
    <scope>NUCLEOTIDE SEQUENCE [LARGE SCALE GENOMIC DNA]</scope>
    <source>
        <strain evidence="2 3">SMC257</strain>
    </source>
</reference>
<dbReference type="InterPro" id="IPR041698">
    <property type="entry name" value="Methyltransf_25"/>
</dbReference>
<dbReference type="Gene3D" id="3.40.50.150">
    <property type="entry name" value="Vaccinia Virus protein VP39"/>
    <property type="match status" value="1"/>
</dbReference>
<evidence type="ECO:0000259" key="1">
    <source>
        <dbReference type="Pfam" id="PF13649"/>
    </source>
</evidence>